<evidence type="ECO:0000256" key="4">
    <source>
        <dbReference type="ARBA" id="ARBA00013081"/>
    </source>
</evidence>
<evidence type="ECO:0000259" key="12">
    <source>
        <dbReference type="PROSITE" id="PS51746"/>
    </source>
</evidence>
<protein>
    <recommendedName>
        <fullName evidence="4">protein-serine/threonine phosphatase</fullName>
        <ecNumber evidence="4">3.1.3.16</ecNumber>
    </recommendedName>
</protein>
<accession>A0ABR3YDM9</accession>
<feature type="compositionally biased region" description="Basic and acidic residues" evidence="11">
    <location>
        <begin position="336"/>
        <end position="362"/>
    </location>
</feature>
<dbReference type="SMART" id="SM00332">
    <property type="entry name" value="PP2Cc"/>
    <property type="match status" value="1"/>
</dbReference>
<comment type="similarity">
    <text evidence="3 10">Belongs to the PP2C family.</text>
</comment>
<evidence type="ECO:0000256" key="11">
    <source>
        <dbReference type="SAM" id="MobiDB-lite"/>
    </source>
</evidence>
<evidence type="ECO:0000256" key="10">
    <source>
        <dbReference type="RuleBase" id="RU003465"/>
    </source>
</evidence>
<evidence type="ECO:0000313" key="13">
    <source>
        <dbReference type="EMBL" id="KAL1886419.1"/>
    </source>
</evidence>
<comment type="cofactor">
    <cofactor evidence="1">
        <name>Mn(2+)</name>
        <dbReference type="ChEBI" id="CHEBI:29035"/>
    </cofactor>
</comment>
<dbReference type="GO" id="GO:0004722">
    <property type="term" value="F:protein serine/threonine phosphatase activity"/>
    <property type="evidence" value="ECO:0007669"/>
    <property type="project" value="UniProtKB-EC"/>
</dbReference>
<evidence type="ECO:0000256" key="2">
    <source>
        <dbReference type="ARBA" id="ARBA00001946"/>
    </source>
</evidence>
<keyword evidence="7 10" id="KW-0904">Protein phosphatase</keyword>
<dbReference type="EC" id="3.1.3.16" evidence="4"/>
<name>A0ABR3YDM9_9EURO</name>
<comment type="catalytic activity">
    <reaction evidence="9">
        <text>O-phospho-L-threonyl-[protein] + H2O = L-threonyl-[protein] + phosphate</text>
        <dbReference type="Rhea" id="RHEA:47004"/>
        <dbReference type="Rhea" id="RHEA-COMP:11060"/>
        <dbReference type="Rhea" id="RHEA-COMP:11605"/>
        <dbReference type="ChEBI" id="CHEBI:15377"/>
        <dbReference type="ChEBI" id="CHEBI:30013"/>
        <dbReference type="ChEBI" id="CHEBI:43474"/>
        <dbReference type="ChEBI" id="CHEBI:61977"/>
        <dbReference type="EC" id="3.1.3.16"/>
    </reaction>
    <physiologicalReaction direction="left-to-right" evidence="9">
        <dbReference type="Rhea" id="RHEA:47005"/>
    </physiologicalReaction>
</comment>
<proteinExistence type="inferred from homology"/>
<evidence type="ECO:0000313" key="14">
    <source>
        <dbReference type="Proteomes" id="UP001583193"/>
    </source>
</evidence>
<feature type="region of interest" description="Disordered" evidence="11">
    <location>
        <begin position="336"/>
        <end position="406"/>
    </location>
</feature>
<dbReference type="InterPro" id="IPR036457">
    <property type="entry name" value="PPM-type-like_dom_sf"/>
</dbReference>
<feature type="domain" description="PPM-type phosphatase" evidence="12">
    <location>
        <begin position="15"/>
        <end position="406"/>
    </location>
</feature>
<dbReference type="EMBL" id="JAVDPF010000001">
    <property type="protein sequence ID" value="KAL1886419.1"/>
    <property type="molecule type" value="Genomic_DNA"/>
</dbReference>
<feature type="region of interest" description="Disordered" evidence="11">
    <location>
        <begin position="276"/>
        <end position="305"/>
    </location>
</feature>
<dbReference type="Gene3D" id="3.60.40.10">
    <property type="entry name" value="PPM-type phosphatase domain"/>
    <property type="match status" value="1"/>
</dbReference>
<reference evidence="13 14" key="1">
    <citation type="journal article" date="2024" name="IMA Fungus">
        <title>IMA Genome - F19 : A genome assembly and annotation guide to empower mycologists, including annotated draft genome sequences of Ceratocystis pirilliformis, Diaporthe australafricana, Fusarium ophioides, Paecilomyces lecythidis, and Sporothrix stenoceras.</title>
        <authorList>
            <person name="Aylward J."/>
            <person name="Wilson A.M."/>
            <person name="Visagie C.M."/>
            <person name="Spraker J."/>
            <person name="Barnes I."/>
            <person name="Buitendag C."/>
            <person name="Ceriani C."/>
            <person name="Del Mar Angel L."/>
            <person name="du Plessis D."/>
            <person name="Fuchs T."/>
            <person name="Gasser K."/>
            <person name="Kramer D."/>
            <person name="Li W."/>
            <person name="Munsamy K."/>
            <person name="Piso A."/>
            <person name="Price J.L."/>
            <person name="Sonnekus B."/>
            <person name="Thomas C."/>
            <person name="van der Nest A."/>
            <person name="van Dijk A."/>
            <person name="van Heerden A."/>
            <person name="van Vuuren N."/>
            <person name="Yilmaz N."/>
            <person name="Duong T.A."/>
            <person name="van der Merwe N.A."/>
            <person name="Wingfield M.J."/>
            <person name="Wingfield B.D."/>
        </authorList>
    </citation>
    <scope>NUCLEOTIDE SEQUENCE [LARGE SCALE GENOMIC DNA]</scope>
    <source>
        <strain evidence="13 14">CMW 18167</strain>
    </source>
</reference>
<keyword evidence="14" id="KW-1185">Reference proteome</keyword>
<comment type="cofactor">
    <cofactor evidence="2">
        <name>Mg(2+)</name>
        <dbReference type="ChEBI" id="CHEBI:18420"/>
    </cofactor>
</comment>
<dbReference type="CDD" id="cd00143">
    <property type="entry name" value="PP2Cc"/>
    <property type="match status" value="1"/>
</dbReference>
<keyword evidence="6 10" id="KW-0378">Hydrolase</keyword>
<dbReference type="PANTHER" id="PTHR13832:SF565">
    <property type="entry name" value="AT28366P-RELATED"/>
    <property type="match status" value="1"/>
</dbReference>
<dbReference type="Pfam" id="PF00481">
    <property type="entry name" value="PP2C"/>
    <property type="match status" value="1"/>
</dbReference>
<dbReference type="PROSITE" id="PS51746">
    <property type="entry name" value="PPM_2"/>
    <property type="match status" value="1"/>
</dbReference>
<dbReference type="InterPro" id="IPR000222">
    <property type="entry name" value="PP2C_BS"/>
</dbReference>
<feature type="compositionally biased region" description="Basic and acidic residues" evidence="11">
    <location>
        <begin position="393"/>
        <end position="406"/>
    </location>
</feature>
<evidence type="ECO:0000256" key="7">
    <source>
        <dbReference type="ARBA" id="ARBA00022912"/>
    </source>
</evidence>
<feature type="compositionally biased region" description="Low complexity" evidence="11">
    <location>
        <begin position="383"/>
        <end position="392"/>
    </location>
</feature>
<evidence type="ECO:0000256" key="1">
    <source>
        <dbReference type="ARBA" id="ARBA00001936"/>
    </source>
</evidence>
<evidence type="ECO:0000256" key="5">
    <source>
        <dbReference type="ARBA" id="ARBA00022723"/>
    </source>
</evidence>
<dbReference type="SUPFAM" id="SSF81606">
    <property type="entry name" value="PP2C-like"/>
    <property type="match status" value="1"/>
</dbReference>
<organism evidence="13 14">
    <name type="scientific">Paecilomyces lecythidis</name>
    <dbReference type="NCBI Taxonomy" id="3004212"/>
    <lineage>
        <taxon>Eukaryota</taxon>
        <taxon>Fungi</taxon>
        <taxon>Dikarya</taxon>
        <taxon>Ascomycota</taxon>
        <taxon>Pezizomycotina</taxon>
        <taxon>Eurotiomycetes</taxon>
        <taxon>Eurotiomycetidae</taxon>
        <taxon>Eurotiales</taxon>
        <taxon>Thermoascaceae</taxon>
        <taxon>Paecilomyces</taxon>
    </lineage>
</organism>
<keyword evidence="8" id="KW-0464">Manganese</keyword>
<comment type="caution">
    <text evidence="13">The sequence shown here is derived from an EMBL/GenBank/DDBJ whole genome shotgun (WGS) entry which is preliminary data.</text>
</comment>
<dbReference type="PROSITE" id="PS01032">
    <property type="entry name" value="PPM_1"/>
    <property type="match status" value="1"/>
</dbReference>
<dbReference type="Proteomes" id="UP001583193">
    <property type="component" value="Unassembled WGS sequence"/>
</dbReference>
<evidence type="ECO:0000256" key="3">
    <source>
        <dbReference type="ARBA" id="ARBA00006702"/>
    </source>
</evidence>
<dbReference type="PANTHER" id="PTHR13832">
    <property type="entry name" value="PROTEIN PHOSPHATASE 2C"/>
    <property type="match status" value="1"/>
</dbReference>
<evidence type="ECO:0000256" key="6">
    <source>
        <dbReference type="ARBA" id="ARBA00022801"/>
    </source>
</evidence>
<evidence type="ECO:0000256" key="9">
    <source>
        <dbReference type="ARBA" id="ARBA00048832"/>
    </source>
</evidence>
<keyword evidence="5" id="KW-0479">Metal-binding</keyword>
<evidence type="ECO:0000256" key="8">
    <source>
        <dbReference type="ARBA" id="ARBA00023211"/>
    </source>
</evidence>
<gene>
    <name evidence="13" type="primary">PTC2</name>
    <name evidence="13" type="ORF">Plec18167_000349</name>
</gene>
<dbReference type="InterPro" id="IPR015655">
    <property type="entry name" value="PP2C"/>
</dbReference>
<dbReference type="InterPro" id="IPR001932">
    <property type="entry name" value="PPM-type_phosphatase-like_dom"/>
</dbReference>
<sequence length="406" mass="44109">MVEKTSSEGEDECVLYGVSAMQGWRISMEDAHAAVLDLQAKYVDSDGKATDPSKRLSFFGVYDGHGGDKVALFAGENVHKIVAKQDAFAKGDIEQALKDGFLATDRAILEDPKYEEEVSGCTASVGVISRDKIWVANAGDSRSVLGVKGRAKPLSFDHKPQNEGEKARISAAGGFVDFGRVNGNLALSRAIGDFEFKKSPELSPEQQIVTAYPDVTVHDVTDDDEFLVIACDGIWDCQSSQAVVEFVRRGIAAKQELHRICENMMDNCLASNSETGGVGSEFRGPGVRHQFDESPDDYELEQDNRARGFSVRSGRIILLGDGTEVMTDQNEEDLFDHADEDKDLENQVKRGTEDSTRNDREGTPGPQVNRDATPQSGDAPKISESPSSATTETSEKPADAETKESS</sequence>